<dbReference type="EMBL" id="KB446558">
    <property type="protein sequence ID" value="EME83628.1"/>
    <property type="molecule type" value="Genomic_DNA"/>
</dbReference>
<dbReference type="GeneID" id="19336181"/>
<dbReference type="HOGENOM" id="CLU_1525833_0_0_1"/>
<keyword evidence="3" id="KW-1185">Reference proteome</keyword>
<dbReference type="eggNOG" id="ENOG502R90Q">
    <property type="taxonomic scope" value="Eukaryota"/>
</dbReference>
<gene>
    <name evidence="2" type="ORF">MYCFIDRAFT_203694</name>
</gene>
<dbReference type="VEuPathDB" id="FungiDB:MYCFIDRAFT_203694"/>
<name>M3B2N6_PSEFD</name>
<dbReference type="Proteomes" id="UP000016932">
    <property type="component" value="Unassembled WGS sequence"/>
</dbReference>
<dbReference type="RefSeq" id="XP_007926797.1">
    <property type="nucleotide sequence ID" value="XM_007928606.1"/>
</dbReference>
<protein>
    <submittedName>
        <fullName evidence="2">Uncharacterized protein</fullName>
    </submittedName>
</protein>
<evidence type="ECO:0000256" key="1">
    <source>
        <dbReference type="SAM" id="SignalP"/>
    </source>
</evidence>
<evidence type="ECO:0000313" key="3">
    <source>
        <dbReference type="Proteomes" id="UP000016932"/>
    </source>
</evidence>
<keyword evidence="1" id="KW-0732">Signal</keyword>
<organism evidence="2 3">
    <name type="scientific">Pseudocercospora fijiensis (strain CIRAD86)</name>
    <name type="common">Black leaf streak disease fungus</name>
    <name type="synonym">Mycosphaerella fijiensis</name>
    <dbReference type="NCBI Taxonomy" id="383855"/>
    <lineage>
        <taxon>Eukaryota</taxon>
        <taxon>Fungi</taxon>
        <taxon>Dikarya</taxon>
        <taxon>Ascomycota</taxon>
        <taxon>Pezizomycotina</taxon>
        <taxon>Dothideomycetes</taxon>
        <taxon>Dothideomycetidae</taxon>
        <taxon>Mycosphaerellales</taxon>
        <taxon>Mycosphaerellaceae</taxon>
        <taxon>Pseudocercospora</taxon>
    </lineage>
</organism>
<dbReference type="KEGG" id="pfj:MYCFIDRAFT_203694"/>
<sequence length="176" mass="18762">MHFTSILAVITASAISHALAAPVANADADANPISTLITRTDDAKSAVNQAAQQADLRDQAQETWAKFFCVPTWPYYCTKETYSVSTPNPPSNNKHGYGVQVEADGTTVFNYGNSQLGFHRDGSVFYKDTDGKNCDVTNKGGPKGDGCAQYLYLTGGGGPVFPGTVDQCVFFGVNCM</sequence>
<feature type="chain" id="PRO_5004031747" evidence="1">
    <location>
        <begin position="21"/>
        <end position="176"/>
    </location>
</feature>
<feature type="signal peptide" evidence="1">
    <location>
        <begin position="1"/>
        <end position="20"/>
    </location>
</feature>
<evidence type="ECO:0000313" key="2">
    <source>
        <dbReference type="EMBL" id="EME83628.1"/>
    </source>
</evidence>
<proteinExistence type="predicted"/>
<reference evidence="2 3" key="1">
    <citation type="journal article" date="2012" name="PLoS Pathog.">
        <title>Diverse lifestyles and strategies of plant pathogenesis encoded in the genomes of eighteen Dothideomycetes fungi.</title>
        <authorList>
            <person name="Ohm R.A."/>
            <person name="Feau N."/>
            <person name="Henrissat B."/>
            <person name="Schoch C.L."/>
            <person name="Horwitz B.A."/>
            <person name="Barry K.W."/>
            <person name="Condon B.J."/>
            <person name="Copeland A.C."/>
            <person name="Dhillon B."/>
            <person name="Glaser F."/>
            <person name="Hesse C.N."/>
            <person name="Kosti I."/>
            <person name="LaButti K."/>
            <person name="Lindquist E.A."/>
            <person name="Lucas S."/>
            <person name="Salamov A.A."/>
            <person name="Bradshaw R.E."/>
            <person name="Ciuffetti L."/>
            <person name="Hamelin R.C."/>
            <person name="Kema G.H.J."/>
            <person name="Lawrence C."/>
            <person name="Scott J.A."/>
            <person name="Spatafora J.W."/>
            <person name="Turgeon B.G."/>
            <person name="de Wit P.J.G.M."/>
            <person name="Zhong S."/>
            <person name="Goodwin S.B."/>
            <person name="Grigoriev I.V."/>
        </authorList>
    </citation>
    <scope>NUCLEOTIDE SEQUENCE [LARGE SCALE GENOMIC DNA]</scope>
    <source>
        <strain evidence="2 3">CIRAD86</strain>
    </source>
</reference>
<accession>M3B2N6</accession>
<dbReference type="AlphaFoldDB" id="M3B2N6"/>
<dbReference type="OrthoDB" id="3648195at2759"/>